<feature type="signal peptide" evidence="4">
    <location>
        <begin position="1"/>
        <end position="18"/>
    </location>
</feature>
<dbReference type="AlphaFoldDB" id="A0A0M8MUT4"/>
<dbReference type="EMBL" id="LGSR01000028">
    <property type="protein sequence ID" value="KOS17227.1"/>
    <property type="molecule type" value="Genomic_DNA"/>
</dbReference>
<dbReference type="STRING" id="150374.A0A0M8MUT4"/>
<feature type="domain" description="Survival protein SurE-like phosphatase/nucleotidase" evidence="5">
    <location>
        <begin position="21"/>
        <end position="220"/>
    </location>
</feature>
<accession>A0A0M8MUT4</accession>
<keyword evidence="7" id="KW-1185">Reference proteome</keyword>
<dbReference type="Gene3D" id="3.40.1210.10">
    <property type="entry name" value="Survival protein SurE-like phosphatase/nucleotidase"/>
    <property type="match status" value="1"/>
</dbReference>
<dbReference type="Pfam" id="PF01975">
    <property type="entry name" value="SurE"/>
    <property type="match status" value="1"/>
</dbReference>
<gene>
    <name evidence="6" type="ORF">ESCO_005961</name>
</gene>
<dbReference type="GO" id="GO:0008252">
    <property type="term" value="F:nucleotidase activity"/>
    <property type="evidence" value="ECO:0007669"/>
    <property type="project" value="InterPro"/>
</dbReference>
<name>A0A0M8MUT4_ESCWE</name>
<dbReference type="InterPro" id="IPR036523">
    <property type="entry name" value="SurE-like_sf"/>
</dbReference>
<dbReference type="OrthoDB" id="4018688at2759"/>
<sequence>MKAVSSFALLAHALAANGARILQGNDDGWAELYVRSFNDALNAAGHSVILSCPAENRSGSSSLDSEPSPRSDACQYSSCAPHSGPIGVNASNPSLHWVNSYPVTAIRYGLDLFAPQAWAGAAPDIVVAGPNVGSNLFLQLPFSGTVGVATHAAHNAGIPAIAFSGLSTGNLAWDVDPAPLRSSLYAQLAAFLTDKVLASGAPYLPPDVFLNVNFPKVEGQCTTFESFRWVLSRVDPGWFSAPDVHWCGSTRLPTELDVIGTDGCYISVSIGDAADKTTINDDRQDAVLAKLKDILTCLPK</sequence>
<proteinExistence type="inferred from homology"/>
<evidence type="ECO:0000313" key="6">
    <source>
        <dbReference type="EMBL" id="KOS17227.1"/>
    </source>
</evidence>
<dbReference type="InterPro" id="IPR030048">
    <property type="entry name" value="SurE"/>
</dbReference>
<comment type="similarity">
    <text evidence="1">Belongs to the SurE nucleotidase family.</text>
</comment>
<dbReference type="GO" id="GO:0046872">
    <property type="term" value="F:metal ion binding"/>
    <property type="evidence" value="ECO:0007669"/>
    <property type="project" value="UniProtKB-KW"/>
</dbReference>
<evidence type="ECO:0000256" key="4">
    <source>
        <dbReference type="SAM" id="SignalP"/>
    </source>
</evidence>
<evidence type="ECO:0000256" key="3">
    <source>
        <dbReference type="ARBA" id="ARBA00022801"/>
    </source>
</evidence>
<protein>
    <submittedName>
        <fullName evidence="6">Acid phosphatase</fullName>
    </submittedName>
</protein>
<dbReference type="SUPFAM" id="SSF64167">
    <property type="entry name" value="SurE-like"/>
    <property type="match status" value="1"/>
</dbReference>
<reference evidence="6 7" key="1">
    <citation type="submission" date="2015-07" db="EMBL/GenBank/DDBJ databases">
        <title>The genome of the fungus Escovopsis weberi, a specialized disease agent of ant agriculture.</title>
        <authorList>
            <person name="de Man T.J."/>
            <person name="Stajich J.E."/>
            <person name="Kubicek C.P."/>
            <person name="Chenthamara K."/>
            <person name="Atanasova L."/>
            <person name="Druzhinina I.S."/>
            <person name="Birnbaum S."/>
            <person name="Barribeau S.M."/>
            <person name="Teiling C."/>
            <person name="Suen G."/>
            <person name="Currie C."/>
            <person name="Gerardo N.M."/>
        </authorList>
    </citation>
    <scope>NUCLEOTIDE SEQUENCE [LARGE SCALE GENOMIC DNA]</scope>
</reference>
<evidence type="ECO:0000259" key="5">
    <source>
        <dbReference type="Pfam" id="PF01975"/>
    </source>
</evidence>
<keyword evidence="3" id="KW-0378">Hydrolase</keyword>
<evidence type="ECO:0000313" key="7">
    <source>
        <dbReference type="Proteomes" id="UP000053831"/>
    </source>
</evidence>
<keyword evidence="2" id="KW-0479">Metal-binding</keyword>
<evidence type="ECO:0000256" key="1">
    <source>
        <dbReference type="ARBA" id="ARBA00011062"/>
    </source>
</evidence>
<dbReference type="Proteomes" id="UP000053831">
    <property type="component" value="Unassembled WGS sequence"/>
</dbReference>
<dbReference type="PANTHER" id="PTHR30457:SF0">
    <property type="entry name" value="PHOSPHATASE, PUTATIVE (AFU_ORTHOLOGUE AFUA_4G01070)-RELATED"/>
    <property type="match status" value="1"/>
</dbReference>
<organism evidence="6 7">
    <name type="scientific">Escovopsis weberi</name>
    <dbReference type="NCBI Taxonomy" id="150374"/>
    <lineage>
        <taxon>Eukaryota</taxon>
        <taxon>Fungi</taxon>
        <taxon>Dikarya</taxon>
        <taxon>Ascomycota</taxon>
        <taxon>Pezizomycotina</taxon>
        <taxon>Sordariomycetes</taxon>
        <taxon>Hypocreomycetidae</taxon>
        <taxon>Hypocreales</taxon>
        <taxon>Hypocreaceae</taxon>
        <taxon>Escovopsis</taxon>
    </lineage>
</organism>
<dbReference type="PANTHER" id="PTHR30457">
    <property type="entry name" value="5'-NUCLEOTIDASE SURE"/>
    <property type="match status" value="1"/>
</dbReference>
<comment type="caution">
    <text evidence="6">The sequence shown here is derived from an EMBL/GenBank/DDBJ whole genome shotgun (WGS) entry which is preliminary data.</text>
</comment>
<keyword evidence="4" id="KW-0732">Signal</keyword>
<feature type="chain" id="PRO_5005818699" evidence="4">
    <location>
        <begin position="19"/>
        <end position="300"/>
    </location>
</feature>
<evidence type="ECO:0000256" key="2">
    <source>
        <dbReference type="ARBA" id="ARBA00022723"/>
    </source>
</evidence>
<dbReference type="InterPro" id="IPR002828">
    <property type="entry name" value="SurE-like_Pase/nucleotidase"/>
</dbReference>